<evidence type="ECO:0000259" key="9">
    <source>
        <dbReference type="Pfam" id="PF01432"/>
    </source>
</evidence>
<dbReference type="InterPro" id="IPR024079">
    <property type="entry name" value="MetalloPept_cat_dom_sf"/>
</dbReference>
<dbReference type="Gene3D" id="3.40.390.10">
    <property type="entry name" value="Collagenase (Catalytic Domain)"/>
    <property type="match status" value="1"/>
</dbReference>
<organism evidence="10 11">
    <name type="scientific">Arthrobacter ginkgonis</name>
    <dbReference type="NCBI Taxonomy" id="1630594"/>
    <lineage>
        <taxon>Bacteria</taxon>
        <taxon>Bacillati</taxon>
        <taxon>Actinomycetota</taxon>
        <taxon>Actinomycetes</taxon>
        <taxon>Micrococcales</taxon>
        <taxon>Micrococcaceae</taxon>
        <taxon>Arthrobacter</taxon>
    </lineage>
</organism>
<evidence type="ECO:0000256" key="4">
    <source>
        <dbReference type="ARBA" id="ARBA00022801"/>
    </source>
</evidence>
<evidence type="ECO:0000256" key="8">
    <source>
        <dbReference type="SAM" id="MobiDB-lite"/>
    </source>
</evidence>
<proteinExistence type="inferred from homology"/>
<name>A0ABP7CHL5_9MICC</name>
<dbReference type="Proteomes" id="UP001500752">
    <property type="component" value="Unassembled WGS sequence"/>
</dbReference>
<dbReference type="Pfam" id="PF01432">
    <property type="entry name" value="Peptidase_M3"/>
    <property type="match status" value="1"/>
</dbReference>
<comment type="caution">
    <text evidence="10">The sequence shown here is derived from an EMBL/GenBank/DDBJ whole genome shotgun (WGS) entry which is preliminary data.</text>
</comment>
<evidence type="ECO:0000256" key="7">
    <source>
        <dbReference type="RuleBase" id="RU003435"/>
    </source>
</evidence>
<dbReference type="PANTHER" id="PTHR43660:SF1">
    <property type="entry name" value="DIPEPTIDYL CARBOXYPEPTIDASE"/>
    <property type="match status" value="1"/>
</dbReference>
<comment type="cofactor">
    <cofactor evidence="7">
        <name>Zn(2+)</name>
        <dbReference type="ChEBI" id="CHEBI:29105"/>
    </cofactor>
    <text evidence="7">Binds 1 zinc ion.</text>
</comment>
<evidence type="ECO:0000256" key="5">
    <source>
        <dbReference type="ARBA" id="ARBA00022833"/>
    </source>
</evidence>
<keyword evidence="2 7" id="KW-0645">Protease</keyword>
<feature type="region of interest" description="Disordered" evidence="8">
    <location>
        <begin position="671"/>
        <end position="694"/>
    </location>
</feature>
<keyword evidence="11" id="KW-1185">Reference proteome</keyword>
<dbReference type="InterPro" id="IPR034005">
    <property type="entry name" value="M3A_DCP"/>
</dbReference>
<dbReference type="CDD" id="cd06456">
    <property type="entry name" value="M3A_DCP"/>
    <property type="match status" value="1"/>
</dbReference>
<keyword evidence="6 7" id="KW-0482">Metalloprotease</keyword>
<dbReference type="Gene3D" id="1.10.1370.10">
    <property type="entry name" value="Neurolysin, domain 3"/>
    <property type="match status" value="1"/>
</dbReference>
<evidence type="ECO:0000256" key="1">
    <source>
        <dbReference type="ARBA" id="ARBA00006040"/>
    </source>
</evidence>
<keyword evidence="3 7" id="KW-0479">Metal-binding</keyword>
<feature type="compositionally biased region" description="Pro residues" evidence="8">
    <location>
        <begin position="682"/>
        <end position="694"/>
    </location>
</feature>
<dbReference type="InterPro" id="IPR045090">
    <property type="entry name" value="Pept_M3A_M3B"/>
</dbReference>
<comment type="similarity">
    <text evidence="1 7">Belongs to the peptidase M3 family.</text>
</comment>
<sequence>MGPNPLLEPSGLPFGIPDFSAVAPEHYLEAAKQGAQEHLAELAAIATDPAAPTFANTFEAYERSGQLLRRAAMAFGTVRPAHGTADLLEVDAALQPLLSAHRDAVHLDPALHARLASLDTTGLDAVELDEEQARLAEETLRDFRLAGADLDDPEKERLRGLNARIAELSTDYSRRLLAGMNAAAVHFGHAEELEGLDPAEIASAVEAARTAGHPDGFLLTLVLPTGQPALERLRLAASRRRLFEASLGRGIGGEHGTLGVAAEIAALRAERAGLLGYGSHAELVLERQTAPSLAAVRDRLAELVPPAVANARREAAVLAEAAGHPVEPWDWAYCSAAVRRDRYAVDAAALRPWFELESVLHRGVFAAATALYGITFTERTDLPAYHPDVRAWEVSEEDGSPLGLFLGDFFARPTKAGGAWMNSLRDGASLLRERPVVTNTLNIAHPAGGGPALLGLDEVNTLFHEFGHALHGLFSAARYPSLAGTSVPRDFVEYPSQVNEMWALWPSLAAGYARHHLTGEPLPEDALERIKDAALWGEGFATTEYLAATVLDLAWHSLAPGQAVEDPLGFEDEALRAAGFDPDLVPPRYRTGYFKHIFDSGYAAGYYSYIWSEVLDADTVEWFTEQGGPVRSAGTVFRAELLSRGNTRDPLESYVAFRGREARIEPLLRRRGLAPIETAPTGPAPATPDGPPAP</sequence>
<dbReference type="PANTHER" id="PTHR43660">
    <property type="entry name" value="DIPEPTIDYL CARBOXYPEPTIDASE"/>
    <property type="match status" value="1"/>
</dbReference>
<dbReference type="EMBL" id="BAABEO010000019">
    <property type="protein sequence ID" value="GAA3690788.1"/>
    <property type="molecule type" value="Genomic_DNA"/>
</dbReference>
<dbReference type="RefSeq" id="WP_345151971.1">
    <property type="nucleotide sequence ID" value="NZ_BAABEO010000019.1"/>
</dbReference>
<keyword evidence="4 7" id="KW-0378">Hydrolase</keyword>
<evidence type="ECO:0000256" key="6">
    <source>
        <dbReference type="ARBA" id="ARBA00023049"/>
    </source>
</evidence>
<feature type="domain" description="Peptidase M3A/M3B catalytic" evidence="9">
    <location>
        <begin position="237"/>
        <end position="672"/>
    </location>
</feature>
<accession>A0ABP7CHL5</accession>
<dbReference type="SUPFAM" id="SSF55486">
    <property type="entry name" value="Metalloproteases ('zincins'), catalytic domain"/>
    <property type="match status" value="1"/>
</dbReference>
<evidence type="ECO:0000313" key="11">
    <source>
        <dbReference type="Proteomes" id="UP001500752"/>
    </source>
</evidence>
<keyword evidence="5 7" id="KW-0862">Zinc</keyword>
<evidence type="ECO:0000256" key="3">
    <source>
        <dbReference type="ARBA" id="ARBA00022723"/>
    </source>
</evidence>
<dbReference type="Gene3D" id="1.10.1370.40">
    <property type="match status" value="1"/>
</dbReference>
<dbReference type="InterPro" id="IPR024077">
    <property type="entry name" value="Neurolysin/TOP_dom2"/>
</dbReference>
<protein>
    <submittedName>
        <fullName evidence="10">M3 family metallopeptidase</fullName>
    </submittedName>
</protein>
<reference evidence="11" key="1">
    <citation type="journal article" date="2019" name="Int. J. Syst. Evol. Microbiol.">
        <title>The Global Catalogue of Microorganisms (GCM) 10K type strain sequencing project: providing services to taxonomists for standard genome sequencing and annotation.</title>
        <authorList>
            <consortium name="The Broad Institute Genomics Platform"/>
            <consortium name="The Broad Institute Genome Sequencing Center for Infectious Disease"/>
            <person name="Wu L."/>
            <person name="Ma J."/>
        </authorList>
    </citation>
    <scope>NUCLEOTIDE SEQUENCE [LARGE SCALE GENOMIC DNA]</scope>
    <source>
        <strain evidence="11">JCM 30742</strain>
    </source>
</reference>
<evidence type="ECO:0000256" key="2">
    <source>
        <dbReference type="ARBA" id="ARBA00022670"/>
    </source>
</evidence>
<evidence type="ECO:0000313" key="10">
    <source>
        <dbReference type="EMBL" id="GAA3690788.1"/>
    </source>
</evidence>
<gene>
    <name evidence="10" type="ORF">GCM10023081_30310</name>
</gene>
<dbReference type="InterPro" id="IPR001567">
    <property type="entry name" value="Pept_M3A_M3B_dom"/>
</dbReference>